<dbReference type="RefSeq" id="WP_240621754.1">
    <property type="nucleotide sequence ID" value="NZ_PPQT01000038.1"/>
</dbReference>
<evidence type="ECO:0000256" key="8">
    <source>
        <dbReference type="ARBA" id="ARBA00030535"/>
    </source>
</evidence>
<keyword evidence="5" id="KW-0255">Endonuclease</keyword>
<dbReference type="GO" id="GO:0003676">
    <property type="term" value="F:nucleic acid binding"/>
    <property type="evidence" value="ECO:0007669"/>
    <property type="project" value="InterPro"/>
</dbReference>
<proteinExistence type="predicted"/>
<evidence type="ECO:0000259" key="11">
    <source>
        <dbReference type="PROSITE" id="PS50830"/>
    </source>
</evidence>
<sequence>MKNSSLIIKTFIITLVSVIALSLGTSYTYHSPIANAQTSLKKEPAKFVRGVDGDTVQLLYKGKKATFRLLLIDSPETKDPRKPVQKYGPEASKFTTRMMANARNIQVQFDKGQRTDKYGRYLAYVYADGQMVNNAIVRQGLARVAYVYPPNNTYVQTLYASQSRAQAEKLNIWSTQSTKSTTKSTTKTSAVPKPTKPSTPVNKTNKTTKTTTPQYFKNCTAMRQTYPNGVSKNHPAYRPTLDRDKDGWACEVSR</sequence>
<dbReference type="PANTHER" id="PTHR12302">
    <property type="entry name" value="EBNA2 BINDING PROTEIN P100"/>
    <property type="match status" value="1"/>
</dbReference>
<evidence type="ECO:0000256" key="9">
    <source>
        <dbReference type="ARBA" id="ARBA00031238"/>
    </source>
</evidence>
<evidence type="ECO:0000256" key="10">
    <source>
        <dbReference type="SAM" id="MobiDB-lite"/>
    </source>
</evidence>
<evidence type="ECO:0000256" key="2">
    <source>
        <dbReference type="ARBA" id="ARBA00011942"/>
    </source>
</evidence>
<feature type="region of interest" description="Disordered" evidence="10">
    <location>
        <begin position="176"/>
        <end position="211"/>
    </location>
</feature>
<dbReference type="PROSITE" id="PS01284">
    <property type="entry name" value="TNASE_2"/>
    <property type="match status" value="1"/>
</dbReference>
<dbReference type="SMART" id="SM00318">
    <property type="entry name" value="SNc"/>
    <property type="match status" value="1"/>
</dbReference>
<dbReference type="PROSITE" id="PS50830">
    <property type="entry name" value="TNASE_3"/>
    <property type="match status" value="1"/>
</dbReference>
<accession>A0A380G0W3</accession>
<evidence type="ECO:0000313" key="12">
    <source>
        <dbReference type="EMBL" id="SUM44422.1"/>
    </source>
</evidence>
<evidence type="ECO:0000256" key="3">
    <source>
        <dbReference type="ARBA" id="ARBA00016676"/>
    </source>
</evidence>
<dbReference type="AlphaFoldDB" id="A0A380G0W3"/>
<dbReference type="EMBL" id="UHDO01000001">
    <property type="protein sequence ID" value="SUM44422.1"/>
    <property type="molecule type" value="Genomic_DNA"/>
</dbReference>
<dbReference type="Gene3D" id="2.40.50.90">
    <property type="match status" value="1"/>
</dbReference>
<dbReference type="SMART" id="SM00894">
    <property type="entry name" value="Excalibur"/>
    <property type="match status" value="1"/>
</dbReference>
<feature type="compositionally biased region" description="Basic and acidic residues" evidence="10">
    <location>
        <begin position="240"/>
        <end position="254"/>
    </location>
</feature>
<gene>
    <name evidence="12" type="primary">nuc_2</name>
    <name evidence="12" type="ORF">NCTC13830_01824</name>
</gene>
<dbReference type="SUPFAM" id="SSF50199">
    <property type="entry name" value="Staphylococcal nuclease"/>
    <property type="match status" value="1"/>
</dbReference>
<comment type="cofactor">
    <cofactor evidence="1">
        <name>Ca(2+)</name>
        <dbReference type="ChEBI" id="CHEBI:29108"/>
    </cofactor>
</comment>
<reference evidence="12 13" key="1">
    <citation type="submission" date="2018-06" db="EMBL/GenBank/DDBJ databases">
        <authorList>
            <consortium name="Pathogen Informatics"/>
            <person name="Doyle S."/>
        </authorList>
    </citation>
    <scope>NUCLEOTIDE SEQUENCE [LARGE SCALE GENOMIC DNA]</scope>
    <source>
        <strain evidence="12 13">NCTC13830</strain>
    </source>
</reference>
<keyword evidence="4" id="KW-0540">Nuclease</keyword>
<dbReference type="InterPro" id="IPR008613">
    <property type="entry name" value="Excalibur_Ca-bd_domain"/>
</dbReference>
<evidence type="ECO:0000256" key="7">
    <source>
        <dbReference type="ARBA" id="ARBA00022837"/>
    </source>
</evidence>
<dbReference type="PANTHER" id="PTHR12302:SF3">
    <property type="entry name" value="SERINE_THREONINE-PROTEIN KINASE 31"/>
    <property type="match status" value="1"/>
</dbReference>
<organism evidence="12 13">
    <name type="scientific">Staphylococcus petrasii</name>
    <dbReference type="NCBI Taxonomy" id="1276936"/>
    <lineage>
        <taxon>Bacteria</taxon>
        <taxon>Bacillati</taxon>
        <taxon>Bacillota</taxon>
        <taxon>Bacilli</taxon>
        <taxon>Bacillales</taxon>
        <taxon>Staphylococcaceae</taxon>
        <taxon>Staphylococcus</taxon>
    </lineage>
</organism>
<dbReference type="PROSITE" id="PS01123">
    <property type="entry name" value="TNASE_1"/>
    <property type="match status" value="1"/>
</dbReference>
<evidence type="ECO:0000313" key="13">
    <source>
        <dbReference type="Proteomes" id="UP000254047"/>
    </source>
</evidence>
<evidence type="ECO:0000256" key="4">
    <source>
        <dbReference type="ARBA" id="ARBA00022722"/>
    </source>
</evidence>
<dbReference type="Pfam" id="PF05901">
    <property type="entry name" value="Excalibur"/>
    <property type="match status" value="1"/>
</dbReference>
<evidence type="ECO:0000256" key="5">
    <source>
        <dbReference type="ARBA" id="ARBA00022759"/>
    </source>
</evidence>
<dbReference type="InterPro" id="IPR035437">
    <property type="entry name" value="SNase_OB-fold_sf"/>
</dbReference>
<evidence type="ECO:0000256" key="1">
    <source>
        <dbReference type="ARBA" id="ARBA00001913"/>
    </source>
</evidence>
<feature type="domain" description="TNase-like" evidence="11">
    <location>
        <begin position="41"/>
        <end position="175"/>
    </location>
</feature>
<dbReference type="CDD" id="cd00175">
    <property type="entry name" value="SNc"/>
    <property type="match status" value="1"/>
</dbReference>
<name>A0A380G0W3_9STAP</name>
<dbReference type="GO" id="GO:1990599">
    <property type="term" value="F:3' overhang single-stranded DNA endodeoxyribonuclease activity"/>
    <property type="evidence" value="ECO:0007669"/>
    <property type="project" value="UniProtKB-EC"/>
</dbReference>
<dbReference type="InterPro" id="IPR016071">
    <property type="entry name" value="Staphylococal_nuclease_OB-fold"/>
</dbReference>
<keyword evidence="7" id="KW-0106">Calcium</keyword>
<keyword evidence="6 12" id="KW-0378">Hydrolase</keyword>
<dbReference type="InterPro" id="IPR002071">
    <property type="entry name" value="Thermonucl_AS"/>
</dbReference>
<dbReference type="Proteomes" id="UP000254047">
    <property type="component" value="Unassembled WGS sequence"/>
</dbReference>
<feature type="region of interest" description="Disordered" evidence="10">
    <location>
        <begin position="226"/>
        <end position="254"/>
    </location>
</feature>
<evidence type="ECO:0000256" key="6">
    <source>
        <dbReference type="ARBA" id="ARBA00022801"/>
    </source>
</evidence>
<dbReference type="EC" id="3.1.31.1" evidence="2"/>
<protein>
    <recommendedName>
        <fullName evidence="3">Thermonuclease</fullName>
        <ecNumber evidence="2">3.1.31.1</ecNumber>
    </recommendedName>
    <alternativeName>
        <fullName evidence="9">Micrococcal nuclease</fullName>
    </alternativeName>
    <alternativeName>
        <fullName evidence="8">Staphylococcal nuclease</fullName>
    </alternativeName>
</protein>
<dbReference type="Pfam" id="PF00565">
    <property type="entry name" value="SNase"/>
    <property type="match status" value="1"/>
</dbReference>